<dbReference type="EMBL" id="CM047742">
    <property type="protein sequence ID" value="KAJ0034638.1"/>
    <property type="molecule type" value="Genomic_DNA"/>
</dbReference>
<reference evidence="2" key="1">
    <citation type="journal article" date="2023" name="G3 (Bethesda)">
        <title>Genome assembly and association tests identify interacting loci associated with vigor, precocity, and sex in interspecific pistachio rootstocks.</title>
        <authorList>
            <person name="Palmer W."/>
            <person name="Jacygrad E."/>
            <person name="Sagayaradj S."/>
            <person name="Cavanaugh K."/>
            <person name="Han R."/>
            <person name="Bertier L."/>
            <person name="Beede B."/>
            <person name="Kafkas S."/>
            <person name="Golino D."/>
            <person name="Preece J."/>
            <person name="Michelmore R."/>
        </authorList>
    </citation>
    <scope>NUCLEOTIDE SEQUENCE [LARGE SCALE GENOMIC DNA]</scope>
</reference>
<keyword evidence="2" id="KW-1185">Reference proteome</keyword>
<sequence>MAVNMRKDLLTFALLGIFALAIIPQNVISQNVASIVTPGFFDGIKNQAAAGCAGKSFYTRDGFLKAASSFPNFGSGSAVESKREIAAFFAHVTHETGHLCYTEEIDKSNAYCDQSNKQYPCVAGKKYYGRGPMQLTWNYNYGACGKALGFDGLKAPETVSNDPAVSFKTALWFWMNNVHSVMNQGFGATIRKINGLECGGKHPDKVNARIGYYRDYCNKFGVDPGQNLSC</sequence>
<organism evidence="1 2">
    <name type="scientific">Pistacia integerrima</name>
    <dbReference type="NCBI Taxonomy" id="434235"/>
    <lineage>
        <taxon>Eukaryota</taxon>
        <taxon>Viridiplantae</taxon>
        <taxon>Streptophyta</taxon>
        <taxon>Embryophyta</taxon>
        <taxon>Tracheophyta</taxon>
        <taxon>Spermatophyta</taxon>
        <taxon>Magnoliopsida</taxon>
        <taxon>eudicotyledons</taxon>
        <taxon>Gunneridae</taxon>
        <taxon>Pentapetalae</taxon>
        <taxon>rosids</taxon>
        <taxon>malvids</taxon>
        <taxon>Sapindales</taxon>
        <taxon>Anacardiaceae</taxon>
        <taxon>Pistacia</taxon>
    </lineage>
</organism>
<evidence type="ECO:0000313" key="2">
    <source>
        <dbReference type="Proteomes" id="UP001163603"/>
    </source>
</evidence>
<dbReference type="Proteomes" id="UP001163603">
    <property type="component" value="Chromosome 7"/>
</dbReference>
<comment type="caution">
    <text evidence="1">The sequence shown here is derived from an EMBL/GenBank/DDBJ whole genome shotgun (WGS) entry which is preliminary data.</text>
</comment>
<accession>A0ACC0YE02</accession>
<protein>
    <submittedName>
        <fullName evidence="1">Uncharacterized protein</fullName>
    </submittedName>
</protein>
<proteinExistence type="predicted"/>
<gene>
    <name evidence="1" type="ORF">Pint_26045</name>
</gene>
<evidence type="ECO:0000313" key="1">
    <source>
        <dbReference type="EMBL" id="KAJ0034638.1"/>
    </source>
</evidence>
<name>A0ACC0YE02_9ROSI</name>